<dbReference type="InParanoid" id="A0A0R0GT10"/>
<dbReference type="Gramene" id="KRH17140">
    <property type="protein sequence ID" value="KRH17140"/>
    <property type="gene ID" value="GLYMA_14G201400"/>
</dbReference>
<organism evidence="1">
    <name type="scientific">Glycine max</name>
    <name type="common">Soybean</name>
    <name type="synonym">Glycine hispida</name>
    <dbReference type="NCBI Taxonomy" id="3847"/>
    <lineage>
        <taxon>Eukaryota</taxon>
        <taxon>Viridiplantae</taxon>
        <taxon>Streptophyta</taxon>
        <taxon>Embryophyta</taxon>
        <taxon>Tracheophyta</taxon>
        <taxon>Spermatophyta</taxon>
        <taxon>Magnoliopsida</taxon>
        <taxon>eudicotyledons</taxon>
        <taxon>Gunneridae</taxon>
        <taxon>Pentapetalae</taxon>
        <taxon>rosids</taxon>
        <taxon>fabids</taxon>
        <taxon>Fabales</taxon>
        <taxon>Fabaceae</taxon>
        <taxon>Papilionoideae</taxon>
        <taxon>50 kb inversion clade</taxon>
        <taxon>NPAAA clade</taxon>
        <taxon>indigoferoid/millettioid clade</taxon>
        <taxon>Phaseoleae</taxon>
        <taxon>Glycine</taxon>
        <taxon>Glycine subgen. Soja</taxon>
    </lineage>
</organism>
<keyword evidence="3" id="KW-1185">Reference proteome</keyword>
<gene>
    <name evidence="1" type="ORF">GLYMA_14G201400</name>
</gene>
<reference evidence="1" key="3">
    <citation type="submission" date="2018-07" db="EMBL/GenBank/DDBJ databases">
        <title>WGS assembly of Glycine max.</title>
        <authorList>
            <person name="Schmutz J."/>
            <person name="Cannon S."/>
            <person name="Schlueter J."/>
            <person name="Ma J."/>
            <person name="Mitros T."/>
            <person name="Nelson W."/>
            <person name="Hyten D."/>
            <person name="Song Q."/>
            <person name="Thelen J."/>
            <person name="Cheng J."/>
            <person name="Xu D."/>
            <person name="Hellsten U."/>
            <person name="May G."/>
            <person name="Yu Y."/>
            <person name="Sakurai T."/>
            <person name="Umezawa T."/>
            <person name="Bhattacharyya M."/>
            <person name="Sandhu D."/>
            <person name="Valliyodan B."/>
            <person name="Lindquist E."/>
            <person name="Peto M."/>
            <person name="Grant D."/>
            <person name="Shu S."/>
            <person name="Goodstein D."/>
            <person name="Barry K."/>
            <person name="Futrell-Griggs M."/>
            <person name="Abernathy B."/>
            <person name="Du J."/>
            <person name="Tian Z."/>
            <person name="Zhu L."/>
            <person name="Gill N."/>
            <person name="Joshi T."/>
            <person name="Libault M."/>
            <person name="Sethuraman A."/>
            <person name="Zhang X."/>
            <person name="Shinozaki K."/>
            <person name="Nguyen H."/>
            <person name="Wing R."/>
            <person name="Cregan P."/>
            <person name="Specht J."/>
            <person name="Grimwood J."/>
            <person name="Rokhsar D."/>
            <person name="Stacey G."/>
            <person name="Shoemaker R."/>
            <person name="Jackson S."/>
        </authorList>
    </citation>
    <scope>NUCLEOTIDE SEQUENCE</scope>
    <source>
        <tissue evidence="1">Callus</tissue>
    </source>
</reference>
<evidence type="ECO:0000313" key="1">
    <source>
        <dbReference type="EMBL" id="KRH17140.1"/>
    </source>
</evidence>
<dbReference type="AlphaFoldDB" id="A0A0R0GT10"/>
<dbReference type="Proteomes" id="UP000008827">
    <property type="component" value="Chromosome 14"/>
</dbReference>
<dbReference type="EMBL" id="CM000847">
    <property type="protein sequence ID" value="KRH17140.1"/>
    <property type="molecule type" value="Genomic_DNA"/>
</dbReference>
<evidence type="ECO:0000313" key="3">
    <source>
        <dbReference type="Proteomes" id="UP000008827"/>
    </source>
</evidence>
<name>A0A0R0GT10_SOYBN</name>
<reference evidence="1 2" key="1">
    <citation type="journal article" date="2010" name="Nature">
        <title>Genome sequence of the palaeopolyploid soybean.</title>
        <authorList>
            <person name="Schmutz J."/>
            <person name="Cannon S.B."/>
            <person name="Schlueter J."/>
            <person name="Ma J."/>
            <person name="Mitros T."/>
            <person name="Nelson W."/>
            <person name="Hyten D.L."/>
            <person name="Song Q."/>
            <person name="Thelen J.J."/>
            <person name="Cheng J."/>
            <person name="Xu D."/>
            <person name="Hellsten U."/>
            <person name="May G.D."/>
            <person name="Yu Y."/>
            <person name="Sakurai T."/>
            <person name="Umezawa T."/>
            <person name="Bhattacharyya M.K."/>
            <person name="Sandhu D."/>
            <person name="Valliyodan B."/>
            <person name="Lindquist E."/>
            <person name="Peto M."/>
            <person name="Grant D."/>
            <person name="Shu S."/>
            <person name="Goodstein D."/>
            <person name="Barry K."/>
            <person name="Futrell-Griggs M."/>
            <person name="Abernathy B."/>
            <person name="Du J."/>
            <person name="Tian Z."/>
            <person name="Zhu L."/>
            <person name="Gill N."/>
            <person name="Joshi T."/>
            <person name="Libault M."/>
            <person name="Sethuraman A."/>
            <person name="Zhang X.-C."/>
            <person name="Shinozaki K."/>
            <person name="Nguyen H.T."/>
            <person name="Wing R.A."/>
            <person name="Cregan P."/>
            <person name="Specht J."/>
            <person name="Grimwood J."/>
            <person name="Rokhsar D."/>
            <person name="Stacey G."/>
            <person name="Shoemaker R.C."/>
            <person name="Jackson S.A."/>
        </authorList>
    </citation>
    <scope>NUCLEOTIDE SEQUENCE [LARGE SCALE GENOMIC DNA]</scope>
    <source>
        <strain evidence="2">cv. Williams 82</strain>
        <tissue evidence="1">Callus</tissue>
    </source>
</reference>
<protein>
    <submittedName>
        <fullName evidence="1 2">Uncharacterized protein</fullName>
    </submittedName>
</protein>
<reference evidence="2" key="2">
    <citation type="submission" date="2018-02" db="UniProtKB">
        <authorList>
            <consortium name="EnsemblPlants"/>
        </authorList>
    </citation>
    <scope>IDENTIFICATION</scope>
    <source>
        <strain evidence="2">Williams 82</strain>
    </source>
</reference>
<proteinExistence type="predicted"/>
<sequence length="66" mass="7639">MKNCLKNNPENFFGFFSASSVWPCFSSTPLFLPEHQLLLQAQTHSIHCHPRSLMVHGHEEFLDKLI</sequence>
<evidence type="ECO:0000313" key="2">
    <source>
        <dbReference type="EnsemblPlants" id="KRH17140"/>
    </source>
</evidence>
<accession>A0A0R0GT10</accession>
<dbReference type="EnsemblPlants" id="KRH17140">
    <property type="protein sequence ID" value="KRH17140"/>
    <property type="gene ID" value="GLYMA_14G201400"/>
</dbReference>